<dbReference type="STRING" id="1202724.AM493_09300"/>
<proteinExistence type="predicted"/>
<keyword evidence="2" id="KW-1185">Reference proteome</keyword>
<organism evidence="1 2">
    <name type="scientific">Flavobacterium akiainvivens</name>
    <dbReference type="NCBI Taxonomy" id="1202724"/>
    <lineage>
        <taxon>Bacteria</taxon>
        <taxon>Pseudomonadati</taxon>
        <taxon>Bacteroidota</taxon>
        <taxon>Flavobacteriia</taxon>
        <taxon>Flavobacteriales</taxon>
        <taxon>Flavobacteriaceae</taxon>
        <taxon>Flavobacterium</taxon>
    </lineage>
</organism>
<gene>
    <name evidence="1" type="ORF">AM493_09300</name>
</gene>
<dbReference type="AlphaFoldDB" id="A0A0M8M9A7"/>
<name>A0A0M8M9A7_9FLAO</name>
<evidence type="ECO:0000313" key="2">
    <source>
        <dbReference type="Proteomes" id="UP000037755"/>
    </source>
</evidence>
<protein>
    <submittedName>
        <fullName evidence="1">Uncharacterized protein</fullName>
    </submittedName>
</protein>
<dbReference type="Proteomes" id="UP000037755">
    <property type="component" value="Unassembled WGS sequence"/>
</dbReference>
<comment type="caution">
    <text evidence="1">The sequence shown here is derived from an EMBL/GenBank/DDBJ whole genome shotgun (WGS) entry which is preliminary data.</text>
</comment>
<dbReference type="PATRIC" id="fig|1202724.3.peg.1931"/>
<reference evidence="1 2" key="1">
    <citation type="submission" date="2015-08" db="EMBL/GenBank/DDBJ databases">
        <title>Whole genome sequence of Flavobacterium akiainvivens IK-1T, from decaying Wikstroemia oahuensis, an endemic Hawaiian shrub.</title>
        <authorList>
            <person name="Wan X."/>
            <person name="Hou S."/>
            <person name="Saito J."/>
            <person name="Donachie S."/>
        </authorList>
    </citation>
    <scope>NUCLEOTIDE SEQUENCE [LARGE SCALE GENOMIC DNA]</scope>
    <source>
        <strain evidence="1 2">IK-1</strain>
    </source>
</reference>
<dbReference type="EMBL" id="LIYD01000005">
    <property type="protein sequence ID" value="KOS06203.1"/>
    <property type="molecule type" value="Genomic_DNA"/>
</dbReference>
<evidence type="ECO:0000313" key="1">
    <source>
        <dbReference type="EMBL" id="KOS06203.1"/>
    </source>
</evidence>
<accession>A0A0M8M9A7</accession>
<sequence length="63" mass="7132">MDRGPVMQGFFCGYNLLEAFDRLRLTTKINRIINHPAFGTPPEEGNSFTHAFNAMMLQTKTPS</sequence>